<dbReference type="PANTHER" id="PTHR40940:SF1">
    <property type="entry name" value="PROTEIN BATD"/>
    <property type="match status" value="1"/>
</dbReference>
<dbReference type="Proteomes" id="UP000199310">
    <property type="component" value="Unassembled WGS sequence"/>
</dbReference>
<dbReference type="STRING" id="29529.SAMN04488122_3247"/>
<proteinExistence type="predicted"/>
<reference evidence="4" key="1">
    <citation type="submission" date="2016-10" db="EMBL/GenBank/DDBJ databases">
        <authorList>
            <person name="Varghese N."/>
            <person name="Submissions S."/>
        </authorList>
    </citation>
    <scope>NUCLEOTIDE SEQUENCE [LARGE SCALE GENOMIC DNA]</scope>
    <source>
        <strain evidence="4">DSM 3695</strain>
    </source>
</reference>
<evidence type="ECO:0000313" key="3">
    <source>
        <dbReference type="EMBL" id="SEW43671.1"/>
    </source>
</evidence>
<gene>
    <name evidence="3" type="ORF">SAMN04488122_3247</name>
</gene>
<evidence type="ECO:0000256" key="2">
    <source>
        <dbReference type="SAM" id="SignalP"/>
    </source>
</evidence>
<dbReference type="PANTHER" id="PTHR40940">
    <property type="entry name" value="PROTEIN BATD-RELATED"/>
    <property type="match status" value="1"/>
</dbReference>
<organism evidence="3 4">
    <name type="scientific">Chitinophaga arvensicola</name>
    <dbReference type="NCBI Taxonomy" id="29529"/>
    <lineage>
        <taxon>Bacteria</taxon>
        <taxon>Pseudomonadati</taxon>
        <taxon>Bacteroidota</taxon>
        <taxon>Chitinophagia</taxon>
        <taxon>Chitinophagales</taxon>
        <taxon>Chitinophagaceae</taxon>
        <taxon>Chitinophaga</taxon>
    </lineage>
</organism>
<dbReference type="RefSeq" id="WP_089896436.1">
    <property type="nucleotide sequence ID" value="NZ_FOJG01000001.1"/>
</dbReference>
<keyword evidence="1" id="KW-0472">Membrane</keyword>
<feature type="signal peptide" evidence="2">
    <location>
        <begin position="1"/>
        <end position="20"/>
    </location>
</feature>
<feature type="transmembrane region" description="Helical" evidence="1">
    <location>
        <begin position="304"/>
        <end position="323"/>
    </location>
</feature>
<sequence>MVKYYITLMYILCCSGRLSAQLKCFAKVELDRSDVYLQQPFKVTYTVLTATWYTQPPEFENIQIPGAFIVPFTKAQPGRFTDHGKDYSGIQFYYIVFPYKAGAFSVPAITIQVETPPEGSAVSSKVVLHTAPVSFVVKPVPKSFPAGEEWLVASDVTLHARWNKPLDKLKVGDVIERTITTDATGTLPQFIPALPDQKVDWADVYPGKVTLKDTRDDYNANGERVQTSMWLLTKAGSYELPAQKISWWNPYAGRLYTRTLPAVTLKIADNPGLGMLTTLQDSLAKASVPVKAAKKGPWMIAGMIWYKAVLYALALLLVLWVLYKAVRYLTKKINNRLRQYRESEYYWFRKFMKAPAVSPALYQWWDRWRKDPASPAVSVTLAAQNETDTLQEWTTFAGAAYGGKSNAAVTEASLKQHFRLYRHHRKTRKEHPAGGKWEA</sequence>
<dbReference type="InterPro" id="IPR025738">
    <property type="entry name" value="BatD"/>
</dbReference>
<accession>A0A1I0RQT4</accession>
<protein>
    <submittedName>
        <fullName evidence="3">Oxygen tolerance</fullName>
    </submittedName>
</protein>
<keyword evidence="4" id="KW-1185">Reference proteome</keyword>
<dbReference type="EMBL" id="FOJG01000001">
    <property type="protein sequence ID" value="SEW43671.1"/>
    <property type="molecule type" value="Genomic_DNA"/>
</dbReference>
<dbReference type="OrthoDB" id="650166at2"/>
<keyword evidence="2" id="KW-0732">Signal</keyword>
<feature type="chain" id="PRO_5011698264" evidence="2">
    <location>
        <begin position="21"/>
        <end position="439"/>
    </location>
</feature>
<keyword evidence="1" id="KW-0812">Transmembrane</keyword>
<evidence type="ECO:0000256" key="1">
    <source>
        <dbReference type="SAM" id="Phobius"/>
    </source>
</evidence>
<evidence type="ECO:0000313" key="4">
    <source>
        <dbReference type="Proteomes" id="UP000199310"/>
    </source>
</evidence>
<dbReference type="AlphaFoldDB" id="A0A1I0RQT4"/>
<keyword evidence="1" id="KW-1133">Transmembrane helix</keyword>
<dbReference type="Pfam" id="PF13584">
    <property type="entry name" value="BatD"/>
    <property type="match status" value="1"/>
</dbReference>
<name>A0A1I0RQT4_9BACT</name>